<feature type="coiled-coil region" evidence="7">
    <location>
        <begin position="26"/>
        <end position="53"/>
    </location>
</feature>
<gene>
    <name evidence="9" type="primary">gb09430</name>
    <name evidence="9" type="ORF">PR202_gb09430</name>
</gene>
<comment type="similarity">
    <text evidence="2">Belongs to the bHLH protein family.</text>
</comment>
<dbReference type="PROSITE" id="PS50888">
    <property type="entry name" value="BHLH"/>
    <property type="match status" value="1"/>
</dbReference>
<evidence type="ECO:0000256" key="7">
    <source>
        <dbReference type="SAM" id="Coils"/>
    </source>
</evidence>
<dbReference type="Pfam" id="PF22754">
    <property type="entry name" value="bHLH-TF_ACT-like_plant"/>
    <property type="match status" value="1"/>
</dbReference>
<protein>
    <recommendedName>
        <fullName evidence="8">BHLH domain-containing protein</fullName>
    </recommendedName>
</protein>
<evidence type="ECO:0000313" key="10">
    <source>
        <dbReference type="Proteomes" id="UP001054889"/>
    </source>
</evidence>
<dbReference type="GO" id="GO:0046983">
    <property type="term" value="F:protein dimerization activity"/>
    <property type="evidence" value="ECO:0007669"/>
    <property type="project" value="InterPro"/>
</dbReference>
<evidence type="ECO:0000256" key="3">
    <source>
        <dbReference type="ARBA" id="ARBA00023015"/>
    </source>
</evidence>
<reference evidence="9" key="1">
    <citation type="journal article" date="2018" name="DNA Res.">
        <title>Multiple hybrid de novo genome assembly of finger millet, an orphan allotetraploid crop.</title>
        <authorList>
            <person name="Hatakeyama M."/>
            <person name="Aluri S."/>
            <person name="Balachadran M.T."/>
            <person name="Sivarajan S.R."/>
            <person name="Patrignani A."/>
            <person name="Gruter S."/>
            <person name="Poveda L."/>
            <person name="Shimizu-Inatsugi R."/>
            <person name="Baeten J."/>
            <person name="Francoijs K.J."/>
            <person name="Nataraja K.N."/>
            <person name="Reddy Y.A.N."/>
            <person name="Phadnis S."/>
            <person name="Ravikumar R.L."/>
            <person name="Schlapbach R."/>
            <person name="Sreeman S.M."/>
            <person name="Shimizu K.K."/>
        </authorList>
    </citation>
    <scope>NUCLEOTIDE SEQUENCE</scope>
</reference>
<keyword evidence="4" id="KW-0238">DNA-binding</keyword>
<organism evidence="9 10">
    <name type="scientific">Eleusine coracana subsp. coracana</name>
    <dbReference type="NCBI Taxonomy" id="191504"/>
    <lineage>
        <taxon>Eukaryota</taxon>
        <taxon>Viridiplantae</taxon>
        <taxon>Streptophyta</taxon>
        <taxon>Embryophyta</taxon>
        <taxon>Tracheophyta</taxon>
        <taxon>Spermatophyta</taxon>
        <taxon>Magnoliopsida</taxon>
        <taxon>Liliopsida</taxon>
        <taxon>Poales</taxon>
        <taxon>Poaceae</taxon>
        <taxon>PACMAD clade</taxon>
        <taxon>Chloridoideae</taxon>
        <taxon>Cynodonteae</taxon>
        <taxon>Eleusininae</taxon>
        <taxon>Eleusine</taxon>
    </lineage>
</organism>
<keyword evidence="3" id="KW-0805">Transcription regulation</keyword>
<dbReference type="InterPro" id="IPR036638">
    <property type="entry name" value="HLH_DNA-bd_sf"/>
</dbReference>
<feature type="domain" description="BHLH" evidence="8">
    <location>
        <begin position="1"/>
        <end position="36"/>
    </location>
</feature>
<dbReference type="GO" id="GO:0000981">
    <property type="term" value="F:DNA-binding transcription factor activity, RNA polymerase II-specific"/>
    <property type="evidence" value="ECO:0007669"/>
    <property type="project" value="TreeGrafter"/>
</dbReference>
<dbReference type="GO" id="GO:0000978">
    <property type="term" value="F:RNA polymerase II cis-regulatory region sequence-specific DNA binding"/>
    <property type="evidence" value="ECO:0007669"/>
    <property type="project" value="TreeGrafter"/>
</dbReference>
<dbReference type="Proteomes" id="UP001054889">
    <property type="component" value="Unassembled WGS sequence"/>
</dbReference>
<dbReference type="InterPro" id="IPR054502">
    <property type="entry name" value="bHLH-TF_ACT-like_plant"/>
</dbReference>
<evidence type="ECO:0000256" key="6">
    <source>
        <dbReference type="ARBA" id="ARBA00023242"/>
    </source>
</evidence>
<name>A0AAV5EH63_ELECO</name>
<dbReference type="PANTHER" id="PTHR11969:SF86">
    <property type="entry name" value="TRANSCRIPTION FACTOR BHLH71"/>
    <property type="match status" value="1"/>
</dbReference>
<keyword evidence="10" id="KW-1185">Reference proteome</keyword>
<dbReference type="SUPFAM" id="SSF47459">
    <property type="entry name" value="HLH, helix-loop-helix DNA-binding domain"/>
    <property type="match status" value="1"/>
</dbReference>
<dbReference type="EMBL" id="BQKI01000075">
    <property type="protein sequence ID" value="GJN21907.1"/>
    <property type="molecule type" value="Genomic_DNA"/>
</dbReference>
<keyword evidence="6" id="KW-0539">Nucleus</keyword>
<evidence type="ECO:0000313" key="9">
    <source>
        <dbReference type="EMBL" id="GJN21907.1"/>
    </source>
</evidence>
<keyword evidence="5" id="KW-0804">Transcription</keyword>
<comment type="subcellular location">
    <subcellularLocation>
        <location evidence="1">Nucleus</location>
    </subcellularLocation>
</comment>
<evidence type="ECO:0000259" key="8">
    <source>
        <dbReference type="PROSITE" id="PS50888"/>
    </source>
</evidence>
<evidence type="ECO:0000256" key="2">
    <source>
        <dbReference type="ARBA" id="ARBA00005510"/>
    </source>
</evidence>
<comment type="caution">
    <text evidence="9">The sequence shown here is derived from an EMBL/GenBank/DDBJ whole genome shotgun (WGS) entry which is preliminary data.</text>
</comment>
<keyword evidence="7" id="KW-0175">Coiled coil</keyword>
<proteinExistence type="inferred from homology"/>
<reference evidence="9" key="2">
    <citation type="submission" date="2021-12" db="EMBL/GenBank/DDBJ databases">
        <title>Resequencing data analysis of finger millet.</title>
        <authorList>
            <person name="Hatakeyama M."/>
            <person name="Aluri S."/>
            <person name="Balachadran M.T."/>
            <person name="Sivarajan S.R."/>
            <person name="Poveda L."/>
            <person name="Shimizu-Inatsugi R."/>
            <person name="Schlapbach R."/>
            <person name="Sreeman S.M."/>
            <person name="Shimizu K.K."/>
        </authorList>
    </citation>
    <scope>NUCLEOTIDE SEQUENCE</scope>
</reference>
<evidence type="ECO:0000256" key="1">
    <source>
        <dbReference type="ARBA" id="ARBA00004123"/>
    </source>
</evidence>
<dbReference type="PANTHER" id="PTHR11969">
    <property type="entry name" value="MAX DIMERIZATION, MAD"/>
    <property type="match status" value="1"/>
</dbReference>
<sequence>MNEYLAVLRALMPEAYVQRGDQASIVGGAIEFVKELEQQLQSLEAQKRTLVHQPKPTPDAMPMPTMHATSGSAATTPTCCVDSAATTSNCSSSVTEDHHQQQAADAPPPFARFFAYPQYAWRHCGSVTTAAAAAGEESGGARPGVADVEVSLVESHASVRVMAPRRPGQLLKMVTGMQALSLTVLHLTVTTLDSIALYSLSVKVEEECGLTTVDDIAAAVHHVMCIIDADAVTQQLLGVGAMGH</sequence>
<evidence type="ECO:0000256" key="4">
    <source>
        <dbReference type="ARBA" id="ARBA00023125"/>
    </source>
</evidence>
<dbReference type="GO" id="GO:0005634">
    <property type="term" value="C:nucleus"/>
    <property type="evidence" value="ECO:0007669"/>
    <property type="project" value="UniProtKB-SubCell"/>
</dbReference>
<accession>A0AAV5EH63</accession>
<dbReference type="AlphaFoldDB" id="A0AAV5EH63"/>
<dbReference type="InterPro" id="IPR011598">
    <property type="entry name" value="bHLH_dom"/>
</dbReference>
<evidence type="ECO:0000256" key="5">
    <source>
        <dbReference type="ARBA" id="ARBA00023163"/>
    </source>
</evidence>